<evidence type="ECO:0000256" key="1">
    <source>
        <dbReference type="SAM" id="MobiDB-lite"/>
    </source>
</evidence>
<gene>
    <name evidence="2" type="ORF">PGTUg99_010958</name>
</gene>
<protein>
    <submittedName>
        <fullName evidence="2">Uncharacterized protein</fullName>
    </submittedName>
</protein>
<proteinExistence type="predicted"/>
<name>A0A5B0S5J3_PUCGR</name>
<comment type="caution">
    <text evidence="2">The sequence shown here is derived from an EMBL/GenBank/DDBJ whole genome shotgun (WGS) entry which is preliminary data.</text>
</comment>
<dbReference type="EMBL" id="VDEP01000071">
    <property type="protein sequence ID" value="KAA1133441.1"/>
    <property type="molecule type" value="Genomic_DNA"/>
</dbReference>
<organism evidence="2 3">
    <name type="scientific">Puccinia graminis f. sp. tritici</name>
    <dbReference type="NCBI Taxonomy" id="56615"/>
    <lineage>
        <taxon>Eukaryota</taxon>
        <taxon>Fungi</taxon>
        <taxon>Dikarya</taxon>
        <taxon>Basidiomycota</taxon>
        <taxon>Pucciniomycotina</taxon>
        <taxon>Pucciniomycetes</taxon>
        <taxon>Pucciniales</taxon>
        <taxon>Pucciniaceae</taxon>
        <taxon>Puccinia</taxon>
    </lineage>
</organism>
<dbReference type="Proteomes" id="UP000325313">
    <property type="component" value="Unassembled WGS sequence"/>
</dbReference>
<evidence type="ECO:0000313" key="2">
    <source>
        <dbReference type="EMBL" id="KAA1133441.1"/>
    </source>
</evidence>
<accession>A0A5B0S5J3</accession>
<reference evidence="2 3" key="1">
    <citation type="submission" date="2019-05" db="EMBL/GenBank/DDBJ databases">
        <title>Emergence of the Ug99 lineage of the wheat stem rust pathogen through somatic hybridization.</title>
        <authorList>
            <person name="Li F."/>
            <person name="Upadhyaya N.M."/>
            <person name="Sperschneider J."/>
            <person name="Matny O."/>
            <person name="Nguyen-Phuc H."/>
            <person name="Mago R."/>
            <person name="Raley C."/>
            <person name="Miller M.E."/>
            <person name="Silverstein K.A.T."/>
            <person name="Henningsen E."/>
            <person name="Hirsch C.D."/>
            <person name="Visser B."/>
            <person name="Pretorius Z.A."/>
            <person name="Steffenson B.J."/>
            <person name="Schwessinger B."/>
            <person name="Dodds P.N."/>
            <person name="Figueroa M."/>
        </authorList>
    </citation>
    <scope>NUCLEOTIDE SEQUENCE [LARGE SCALE GENOMIC DNA]</scope>
    <source>
        <strain evidence="2 3">Ug99</strain>
    </source>
</reference>
<feature type="region of interest" description="Disordered" evidence="1">
    <location>
        <begin position="71"/>
        <end position="101"/>
    </location>
</feature>
<evidence type="ECO:0000313" key="3">
    <source>
        <dbReference type="Proteomes" id="UP000325313"/>
    </source>
</evidence>
<dbReference type="AlphaFoldDB" id="A0A5B0S5J3"/>
<sequence>MDTAIRISLGLMYCYRVQKAQPGILYYTTALHSLRKPDICGHRPGLMRRSRYVTPSRPEYVTEVRLDEMRNQASEGRAIKPAPQRQAGGIKDPRSPKNSFPEVVSHNILHLPPVLTVFDNSEKADHNPIATDCPPLGQPDTKLK</sequence>